<proteinExistence type="predicted"/>
<dbReference type="EMBL" id="LTDL01000041">
    <property type="protein sequence ID" value="OAG29308.1"/>
    <property type="molecule type" value="Genomic_DNA"/>
</dbReference>
<dbReference type="AlphaFoldDB" id="A0A177EBV7"/>
<sequence>MATTSPNASPLIDTLSYLIAGPNRRAVYPEVEKLLKDPKMKRDLVSFHRLVAMKAYRLAADGDLLEAETLINGCNLNRLSGALANHHLERVMVRESFKRINRTESISLFLDGASDEDVYEWALLAKDWSKGRKYGSKLFSVSGNFALMVLLLDWRKEFSVRFLLEKVAVTSSLVLLLFARGVPLEELHPYICTLERDASFFLLMKKLFISGTDLSAYLACPVEDILSVIDDWEVYQHCLQGGLRVPGTAARSKGANFQRYLAVRDRSAEALAAFMVSYDRVEMVREELLCLEASEPETLKKLQKKVPEKIGVMIEYSLRKTAVQSLDRALFTTSSKDFSFLIGIILSEKNNDSLITALILCFLFAQRFDSFEVELILCLLYRHLFMYQEVLDTYTHLDIHTIQLERMSYLWNDLQILLEQKPGLLHLEYFDTYRTMVSQCNLEFFEAVKNGSFATAIDILGLRDALTASTTHQQMKEGVLHRSTPPSITKILPAEGRYLFDKLLAPPRTNPNQVLLTLEGLPETLDTAKIAELFSQARTKALLLVGQSAGLGTGLGTDPGTDLDNLLSSLIAAQEAAFQQLCH</sequence>
<protein>
    <submittedName>
        <fullName evidence="1">Uncharacterized protein</fullName>
    </submittedName>
</protein>
<accession>A0A177EBV7</accession>
<dbReference type="RefSeq" id="XP_067543987.1">
    <property type="nucleotide sequence ID" value="XM_067688799.1"/>
</dbReference>
<evidence type="ECO:0000313" key="2">
    <source>
        <dbReference type="Proteomes" id="UP000185944"/>
    </source>
</evidence>
<organism evidence="1 2">
    <name type="scientific">Nematocida displodere</name>
    <dbReference type="NCBI Taxonomy" id="1805483"/>
    <lineage>
        <taxon>Eukaryota</taxon>
        <taxon>Fungi</taxon>
        <taxon>Fungi incertae sedis</taxon>
        <taxon>Microsporidia</taxon>
        <taxon>Nematocida</taxon>
    </lineage>
</organism>
<dbReference type="Pfam" id="PF09797">
    <property type="entry name" value="NatB_MDM20"/>
    <property type="match status" value="1"/>
</dbReference>
<dbReference type="OrthoDB" id="2195759at2759"/>
<reference evidence="1 2" key="1">
    <citation type="submission" date="2016-02" db="EMBL/GenBank/DDBJ databases">
        <title>Discovery of a natural microsporidian pathogen with a broad tissue tropism in Caenorhabditis elegans.</title>
        <authorList>
            <person name="Luallen R.J."/>
            <person name="Reinke A.W."/>
            <person name="Tong L."/>
            <person name="Botts M.R."/>
            <person name="Felix M.-A."/>
            <person name="Troemel E.R."/>
        </authorList>
    </citation>
    <scope>NUCLEOTIDE SEQUENCE [LARGE SCALE GENOMIC DNA]</scope>
    <source>
        <strain evidence="1 2">JUm2807</strain>
    </source>
</reference>
<evidence type="ECO:0000313" key="1">
    <source>
        <dbReference type="EMBL" id="OAG29308.1"/>
    </source>
</evidence>
<keyword evidence="2" id="KW-1185">Reference proteome</keyword>
<dbReference type="VEuPathDB" id="MicrosporidiaDB:NEDG_01381"/>
<dbReference type="Proteomes" id="UP000185944">
    <property type="component" value="Unassembled WGS sequence"/>
</dbReference>
<gene>
    <name evidence="1" type="ORF">NEDG_01381</name>
</gene>
<dbReference type="GeneID" id="93647731"/>
<dbReference type="InterPro" id="IPR019183">
    <property type="entry name" value="NAA25_NatB_aux_su"/>
</dbReference>
<comment type="caution">
    <text evidence="1">The sequence shown here is derived from an EMBL/GenBank/DDBJ whole genome shotgun (WGS) entry which is preliminary data.</text>
</comment>
<name>A0A177EBV7_9MICR</name>